<organism evidence="1">
    <name type="scientific">freshwater metagenome</name>
    <dbReference type="NCBI Taxonomy" id="449393"/>
    <lineage>
        <taxon>unclassified sequences</taxon>
        <taxon>metagenomes</taxon>
        <taxon>ecological metagenomes</taxon>
    </lineage>
</organism>
<reference evidence="1" key="1">
    <citation type="submission" date="2020-05" db="EMBL/GenBank/DDBJ databases">
        <authorList>
            <person name="Chiriac C."/>
            <person name="Salcher M."/>
            <person name="Ghai R."/>
            <person name="Kavagutti S V."/>
        </authorList>
    </citation>
    <scope>NUCLEOTIDE SEQUENCE</scope>
</reference>
<sequence length="86" mass="8886">MSDPLSKFWGMNIDCDLCTAAPLACGDCVVSVLLGMPEFAVPEQPAIADEHVAAIDALAQGGLIPPLRLVVRAGNTPNTGAKRRAG</sequence>
<gene>
    <name evidence="1" type="ORF">UFOPK2282_01304</name>
</gene>
<dbReference type="AlphaFoldDB" id="A0A6J6MRI2"/>
<name>A0A6J6MRI2_9ZZZZ</name>
<accession>A0A6J6MRI2</accession>
<proteinExistence type="predicted"/>
<evidence type="ECO:0000313" key="1">
    <source>
        <dbReference type="EMBL" id="CAB4675043.1"/>
    </source>
</evidence>
<protein>
    <submittedName>
        <fullName evidence="1">Unannotated protein</fullName>
    </submittedName>
</protein>
<dbReference type="EMBL" id="CAEZWR010000185">
    <property type="protein sequence ID" value="CAB4675043.1"/>
    <property type="molecule type" value="Genomic_DNA"/>
</dbReference>